<reference evidence="1 2" key="1">
    <citation type="journal article" date="2018" name="Nat. Genet.">
        <title>The Rosa genome provides new insights in the design of modern roses.</title>
        <authorList>
            <person name="Bendahmane M."/>
        </authorList>
    </citation>
    <scope>NUCLEOTIDE SEQUENCE [LARGE SCALE GENOMIC DNA]</scope>
    <source>
        <strain evidence="2">cv. Old Blush</strain>
    </source>
</reference>
<dbReference type="Gene3D" id="2.40.50.730">
    <property type="match status" value="1"/>
</dbReference>
<comment type="caution">
    <text evidence="1">The sequence shown here is derived from an EMBL/GenBank/DDBJ whole genome shotgun (WGS) entry which is preliminary data.</text>
</comment>
<proteinExistence type="predicted"/>
<dbReference type="Proteomes" id="UP000238479">
    <property type="component" value="Chromosome 2"/>
</dbReference>
<evidence type="ECO:0000313" key="1">
    <source>
        <dbReference type="EMBL" id="PRQ48366.1"/>
    </source>
</evidence>
<evidence type="ECO:0000313" key="2">
    <source>
        <dbReference type="Proteomes" id="UP000238479"/>
    </source>
</evidence>
<name>A0A2P6RPK5_ROSCH</name>
<protein>
    <submittedName>
        <fullName evidence="1">Putative DNA-directed DNA polymerase</fullName>
        <ecNumber evidence="1">2.7.7.7</ecNumber>
    </submittedName>
</protein>
<keyword evidence="1" id="KW-0808">Transferase</keyword>
<dbReference type="EC" id="2.7.7.7" evidence="1"/>
<keyword evidence="1" id="KW-0239">DNA-directed DNA polymerase</keyword>
<keyword evidence="1" id="KW-0548">Nucleotidyltransferase</keyword>
<sequence length="68" mass="7287">MTGGAGLTGGSGYVEVKSDSISEGSSDFDLESDGSQPFYMLDAYEEFYGPNMGTVYLFGKVNMTSFML</sequence>
<dbReference type="Gramene" id="PRQ48366">
    <property type="protein sequence ID" value="PRQ48366"/>
    <property type="gene ID" value="RchiOBHm_Chr2g0109901"/>
</dbReference>
<dbReference type="EMBL" id="PDCK01000040">
    <property type="protein sequence ID" value="PRQ48366.1"/>
    <property type="molecule type" value="Genomic_DNA"/>
</dbReference>
<accession>A0A2P6RPK5</accession>
<keyword evidence="2" id="KW-1185">Reference proteome</keyword>
<gene>
    <name evidence="1" type="ORF">RchiOBHm_Chr2g0109901</name>
</gene>
<organism evidence="1 2">
    <name type="scientific">Rosa chinensis</name>
    <name type="common">China rose</name>
    <dbReference type="NCBI Taxonomy" id="74649"/>
    <lineage>
        <taxon>Eukaryota</taxon>
        <taxon>Viridiplantae</taxon>
        <taxon>Streptophyta</taxon>
        <taxon>Embryophyta</taxon>
        <taxon>Tracheophyta</taxon>
        <taxon>Spermatophyta</taxon>
        <taxon>Magnoliopsida</taxon>
        <taxon>eudicotyledons</taxon>
        <taxon>Gunneridae</taxon>
        <taxon>Pentapetalae</taxon>
        <taxon>rosids</taxon>
        <taxon>fabids</taxon>
        <taxon>Rosales</taxon>
        <taxon>Rosaceae</taxon>
        <taxon>Rosoideae</taxon>
        <taxon>Rosoideae incertae sedis</taxon>
        <taxon>Rosa</taxon>
    </lineage>
</organism>
<dbReference type="STRING" id="74649.A0A2P6RPK5"/>
<dbReference type="AlphaFoldDB" id="A0A2P6RPK5"/>
<dbReference type="GO" id="GO:0003887">
    <property type="term" value="F:DNA-directed DNA polymerase activity"/>
    <property type="evidence" value="ECO:0007669"/>
    <property type="project" value="UniProtKB-KW"/>
</dbReference>